<dbReference type="EnsemblMetazoa" id="GPAI042479-RA">
    <property type="protein sequence ID" value="GPAI042479-PA"/>
    <property type="gene ID" value="GPAI042479"/>
</dbReference>
<dbReference type="AlphaFoldDB" id="A0A1B0ADS6"/>
<evidence type="ECO:0000313" key="1">
    <source>
        <dbReference type="EnsemblMetazoa" id="GPAI042479-PA"/>
    </source>
</evidence>
<organism evidence="1 2">
    <name type="scientific">Glossina pallidipes</name>
    <name type="common">Tsetse fly</name>
    <dbReference type="NCBI Taxonomy" id="7398"/>
    <lineage>
        <taxon>Eukaryota</taxon>
        <taxon>Metazoa</taxon>
        <taxon>Ecdysozoa</taxon>
        <taxon>Arthropoda</taxon>
        <taxon>Hexapoda</taxon>
        <taxon>Insecta</taxon>
        <taxon>Pterygota</taxon>
        <taxon>Neoptera</taxon>
        <taxon>Endopterygota</taxon>
        <taxon>Diptera</taxon>
        <taxon>Brachycera</taxon>
        <taxon>Muscomorpha</taxon>
        <taxon>Hippoboscoidea</taxon>
        <taxon>Glossinidae</taxon>
        <taxon>Glossina</taxon>
    </lineage>
</organism>
<keyword evidence="2" id="KW-1185">Reference proteome</keyword>
<name>A0A1B0ADS6_GLOPL</name>
<evidence type="ECO:0000313" key="2">
    <source>
        <dbReference type="Proteomes" id="UP000092445"/>
    </source>
</evidence>
<sequence length="178" mass="20231">MKSVMSSYEMRSSASAIASAHTQRYATAATTTDNDVTKHTLKDVENTRSAFMQTPSEKDEQTFRFELNVALNVQKHVCKRFENSVGTTQLHSMQLSSFCTLCERLRCITAIQPFSKHKGFYLFGLPMTPSYSERRSDIVLRYFLAIPIKGRPSLPIEIMAALCRSSVGVFQWHDLLKH</sequence>
<accession>A0A1B0ADS6</accession>
<reference evidence="2" key="1">
    <citation type="submission" date="2014-03" db="EMBL/GenBank/DDBJ databases">
        <authorList>
            <person name="Aksoy S."/>
            <person name="Warren W."/>
            <person name="Wilson R.K."/>
        </authorList>
    </citation>
    <scope>NUCLEOTIDE SEQUENCE [LARGE SCALE GENOMIC DNA]</scope>
    <source>
        <strain evidence="2">IAEA</strain>
    </source>
</reference>
<reference evidence="1" key="2">
    <citation type="submission" date="2020-05" db="UniProtKB">
        <authorList>
            <consortium name="EnsemblMetazoa"/>
        </authorList>
    </citation>
    <scope>IDENTIFICATION</scope>
    <source>
        <strain evidence="1">IAEA</strain>
    </source>
</reference>
<protein>
    <submittedName>
        <fullName evidence="1">Uncharacterized protein</fullName>
    </submittedName>
</protein>
<dbReference type="Proteomes" id="UP000092445">
    <property type="component" value="Unassembled WGS sequence"/>
</dbReference>
<dbReference type="VEuPathDB" id="VectorBase:GPAI042479"/>
<proteinExistence type="predicted"/>